<dbReference type="KEGG" id="clec:106664311"/>
<dbReference type="EnsemblMetazoa" id="XM_014389924.2">
    <property type="protein sequence ID" value="XP_014245410.1"/>
    <property type="gene ID" value="LOC106664311"/>
</dbReference>
<evidence type="ECO:0000256" key="2">
    <source>
        <dbReference type="SAM" id="Phobius"/>
    </source>
</evidence>
<feature type="region of interest" description="Disordered" evidence="1">
    <location>
        <begin position="1"/>
        <end position="45"/>
    </location>
</feature>
<keyword evidence="2" id="KW-1133">Transmembrane helix</keyword>
<dbReference type="RefSeq" id="XP_014245410.1">
    <property type="nucleotide sequence ID" value="XM_014389924.2"/>
</dbReference>
<keyword evidence="2" id="KW-0812">Transmembrane</keyword>
<sequence>MQDPEPGEVEVLEDNGKQYPPKWIPVDRKGTPENPPEEEEEEKPEKKVHFFKKDMSLLLINVILFCSHLDFLQEELLGRSNNLKVTIMLSFSIFFQLALVLIVILNSSYFPDLSRRIFSCSFLNKPDRQHVNVDTVLNDLTFFTILVLLMLNAAIFVCYITADH</sequence>
<protein>
    <submittedName>
        <fullName evidence="3">Uncharacterized protein</fullName>
    </submittedName>
</protein>
<organism evidence="3 4">
    <name type="scientific">Cimex lectularius</name>
    <name type="common">Bed bug</name>
    <name type="synonym">Acanthia lectularia</name>
    <dbReference type="NCBI Taxonomy" id="79782"/>
    <lineage>
        <taxon>Eukaryota</taxon>
        <taxon>Metazoa</taxon>
        <taxon>Ecdysozoa</taxon>
        <taxon>Arthropoda</taxon>
        <taxon>Hexapoda</taxon>
        <taxon>Insecta</taxon>
        <taxon>Pterygota</taxon>
        <taxon>Neoptera</taxon>
        <taxon>Paraneoptera</taxon>
        <taxon>Hemiptera</taxon>
        <taxon>Heteroptera</taxon>
        <taxon>Panheteroptera</taxon>
        <taxon>Cimicomorpha</taxon>
        <taxon>Cimicidae</taxon>
        <taxon>Cimex</taxon>
    </lineage>
</organism>
<evidence type="ECO:0000313" key="4">
    <source>
        <dbReference type="Proteomes" id="UP000494040"/>
    </source>
</evidence>
<feature type="compositionally biased region" description="Acidic residues" evidence="1">
    <location>
        <begin position="1"/>
        <end position="13"/>
    </location>
</feature>
<name>A0A8I6RNJ3_CIMLE</name>
<dbReference type="Proteomes" id="UP000494040">
    <property type="component" value="Unassembled WGS sequence"/>
</dbReference>
<accession>A0A8I6RNJ3</accession>
<feature type="transmembrane region" description="Helical" evidence="2">
    <location>
        <begin position="85"/>
        <end position="105"/>
    </location>
</feature>
<evidence type="ECO:0000256" key="1">
    <source>
        <dbReference type="SAM" id="MobiDB-lite"/>
    </source>
</evidence>
<evidence type="ECO:0000313" key="3">
    <source>
        <dbReference type="EnsemblMetazoa" id="XP_014245410.1"/>
    </source>
</evidence>
<dbReference type="AlphaFoldDB" id="A0A8I6RNJ3"/>
<dbReference type="GeneID" id="106664311"/>
<feature type="transmembrane region" description="Helical" evidence="2">
    <location>
        <begin position="55"/>
        <end position="73"/>
    </location>
</feature>
<keyword evidence="4" id="KW-1185">Reference proteome</keyword>
<feature type="transmembrane region" description="Helical" evidence="2">
    <location>
        <begin position="140"/>
        <end position="162"/>
    </location>
</feature>
<reference evidence="3" key="1">
    <citation type="submission" date="2022-01" db="UniProtKB">
        <authorList>
            <consortium name="EnsemblMetazoa"/>
        </authorList>
    </citation>
    <scope>IDENTIFICATION</scope>
</reference>
<proteinExistence type="predicted"/>
<keyword evidence="2" id="KW-0472">Membrane</keyword>